<dbReference type="RefSeq" id="WP_177207475.1">
    <property type="nucleotide sequence ID" value="NZ_FOWF01000043.1"/>
</dbReference>
<feature type="compositionally biased region" description="Basic and acidic residues" evidence="3">
    <location>
        <begin position="494"/>
        <end position="531"/>
    </location>
</feature>
<evidence type="ECO:0000256" key="3">
    <source>
        <dbReference type="SAM" id="MobiDB-lite"/>
    </source>
</evidence>
<feature type="domain" description="MobA/MobL protein" evidence="4">
    <location>
        <begin position="18"/>
        <end position="243"/>
    </location>
</feature>
<name>A0A1I7IEF1_9FIRM</name>
<dbReference type="Proteomes" id="UP000198817">
    <property type="component" value="Unassembled WGS sequence"/>
</dbReference>
<evidence type="ECO:0000313" key="6">
    <source>
        <dbReference type="Proteomes" id="UP000198817"/>
    </source>
</evidence>
<organism evidence="5 6">
    <name type="scientific">Eubacterium pyruvativorans</name>
    <dbReference type="NCBI Taxonomy" id="155865"/>
    <lineage>
        <taxon>Bacteria</taxon>
        <taxon>Bacillati</taxon>
        <taxon>Bacillota</taxon>
        <taxon>Clostridia</taxon>
        <taxon>Eubacteriales</taxon>
        <taxon>Eubacteriaceae</taxon>
        <taxon>Eubacterium</taxon>
    </lineage>
</organism>
<evidence type="ECO:0000256" key="1">
    <source>
        <dbReference type="ARBA" id="ARBA00010873"/>
    </source>
</evidence>
<dbReference type="EMBL" id="FPBT01000042">
    <property type="protein sequence ID" value="SFU71236.1"/>
    <property type="molecule type" value="Genomic_DNA"/>
</dbReference>
<dbReference type="Pfam" id="PF03389">
    <property type="entry name" value="MobA_MobL"/>
    <property type="match status" value="1"/>
</dbReference>
<evidence type="ECO:0000256" key="2">
    <source>
        <dbReference type="ARBA" id="ARBA00022971"/>
    </source>
</evidence>
<evidence type="ECO:0000259" key="4">
    <source>
        <dbReference type="Pfam" id="PF03389"/>
    </source>
</evidence>
<dbReference type="STRING" id="155865.SAMN05216515_1434"/>
<reference evidence="5 6" key="1">
    <citation type="submission" date="2016-10" db="EMBL/GenBank/DDBJ databases">
        <authorList>
            <person name="de Groot N.N."/>
        </authorList>
    </citation>
    <scope>NUCLEOTIDE SEQUENCE [LARGE SCALE GENOMIC DNA]</scope>
    <source>
        <strain evidence="5 6">KHGC13</strain>
    </source>
</reference>
<dbReference type="NCBIfam" id="NF041496">
    <property type="entry name" value="MobQ"/>
    <property type="match status" value="1"/>
</dbReference>
<keyword evidence="6" id="KW-1185">Reference proteome</keyword>
<keyword evidence="2" id="KW-0184">Conjugation</keyword>
<feature type="region of interest" description="Disordered" evidence="3">
    <location>
        <begin position="486"/>
        <end position="542"/>
    </location>
</feature>
<gene>
    <name evidence="5" type="ORF">SAMN05216508_1424</name>
</gene>
<sequence>MACPHYNIKISSRANRESVVAQAAYQSGEKLYNERDHRTKNYSRKQGVVYKEIMLPAHAPPEYRDRETLWNAVEKAEQNWNAQLARRFVIALPVELPIERCIDLIREHCRVQFVEEGMIVDIAVHDPDPAGHNPHAHVMLSMRPLDKDGRWMEKAHKEYVLDENGERIRTAGGSWKTRKINTTDWNNPDNARKWRQAWEDLQNRYLEQAGRAERVSLKSYKARGIEQIPTIHMGPDVAALERKGVQTEIGDLNREIRKTNRFMAALRKYIGELMSWLTEVKAAIAEIEEEPQEIYLVDLLIRRFEERKQERLLTWESSAGMMRADNRDLKRFADITGFLREQNILTVSDLDVRFLQLEKSALLIRKELKSVNDQIKGCSRLIESQEQREKLDPVHDAYTKIFWKGRKEKYASEHQEELRMWNAADRYLKKHLKERAFDRREVLERISSLNVDRDRLMGELAPVQSEMKMLSDVKYYVRDLLPELMPEGDGLTPQRREEKKSVLRQLDQKKELVGKQDAGARREKGDIEKCITRSNRSNVPMR</sequence>
<accession>A0A1I7IEF1</accession>
<comment type="similarity">
    <text evidence="1">Belongs to the MobA/MobL family.</text>
</comment>
<feature type="compositionally biased region" description="Polar residues" evidence="3">
    <location>
        <begin position="532"/>
        <end position="542"/>
    </location>
</feature>
<dbReference type="AlphaFoldDB" id="A0A1I7IEF1"/>
<dbReference type="Gene3D" id="3.30.930.30">
    <property type="match status" value="1"/>
</dbReference>
<dbReference type="InterPro" id="IPR005053">
    <property type="entry name" value="MobA_MobL"/>
</dbReference>
<protein>
    <submittedName>
        <fullName evidence="5">Plasmid mobilization system relaxase</fullName>
    </submittedName>
</protein>
<evidence type="ECO:0000313" key="5">
    <source>
        <dbReference type="EMBL" id="SFU71236.1"/>
    </source>
</evidence>
<proteinExistence type="inferred from homology"/>